<name>A0A446BJQ9_9PEZI</name>
<dbReference type="GO" id="GO:0005759">
    <property type="term" value="C:mitochondrial matrix"/>
    <property type="evidence" value="ECO:0007669"/>
    <property type="project" value="TreeGrafter"/>
</dbReference>
<dbReference type="NCBIfam" id="TIGR00233">
    <property type="entry name" value="trpS"/>
    <property type="match status" value="1"/>
</dbReference>
<evidence type="ECO:0000256" key="7">
    <source>
        <dbReference type="ARBA" id="ARBA00022840"/>
    </source>
</evidence>
<dbReference type="InterPro" id="IPR024109">
    <property type="entry name" value="Trp-tRNA-ligase_bac-type"/>
</dbReference>
<evidence type="ECO:0000256" key="10">
    <source>
        <dbReference type="ARBA" id="ARBA00023146"/>
    </source>
</evidence>
<comment type="similarity">
    <text evidence="2">Belongs to the class-I aminoacyl-tRNA synthetase family.</text>
</comment>
<dbReference type="GO" id="GO:0005524">
    <property type="term" value="F:ATP binding"/>
    <property type="evidence" value="ECO:0007669"/>
    <property type="project" value="UniProtKB-KW"/>
</dbReference>
<dbReference type="GO" id="GO:0004830">
    <property type="term" value="F:tryptophan-tRNA ligase activity"/>
    <property type="evidence" value="ECO:0007669"/>
    <property type="project" value="UniProtKB-EC"/>
</dbReference>
<dbReference type="InterPro" id="IPR027486">
    <property type="entry name" value="Ribosomal_uS10_dom"/>
</dbReference>
<dbReference type="PROSITE" id="PS00178">
    <property type="entry name" value="AA_TRNA_LIGASE_I"/>
    <property type="match status" value="1"/>
</dbReference>
<dbReference type="InterPro" id="IPR002305">
    <property type="entry name" value="aa-tRNA-synth_Ic"/>
</dbReference>
<evidence type="ECO:0000256" key="8">
    <source>
        <dbReference type="ARBA" id="ARBA00022917"/>
    </source>
</evidence>
<dbReference type="GO" id="GO:1990904">
    <property type="term" value="C:ribonucleoprotein complex"/>
    <property type="evidence" value="ECO:0007669"/>
    <property type="project" value="UniProtKB-KW"/>
</dbReference>
<dbReference type="CDD" id="cd00806">
    <property type="entry name" value="TrpRS_core"/>
    <property type="match status" value="1"/>
</dbReference>
<keyword evidence="6" id="KW-0547">Nucleotide-binding</keyword>
<feature type="domain" description="Small ribosomal subunit protein uS10" evidence="18">
    <location>
        <begin position="107"/>
        <end position="204"/>
    </location>
</feature>
<accession>A0A446BJQ9</accession>
<evidence type="ECO:0000256" key="2">
    <source>
        <dbReference type="ARBA" id="ARBA00005594"/>
    </source>
</evidence>
<keyword evidence="7" id="KW-0067">ATP-binding</keyword>
<dbReference type="HAMAP" id="MF_00140_B">
    <property type="entry name" value="Trp_tRNA_synth_B"/>
    <property type="match status" value="1"/>
</dbReference>
<dbReference type="PANTHER" id="PTHR43766:SF1">
    <property type="entry name" value="TRYPTOPHAN--TRNA LIGASE, MITOCHONDRIAL"/>
    <property type="match status" value="1"/>
</dbReference>
<dbReference type="InterPro" id="IPR036838">
    <property type="entry name" value="Ribosomal_uS10_dom_sf"/>
</dbReference>
<dbReference type="SUPFAM" id="SSF52374">
    <property type="entry name" value="Nucleotidylyl transferase"/>
    <property type="match status" value="1"/>
</dbReference>
<dbReference type="Proteomes" id="UP000289323">
    <property type="component" value="Unassembled WGS sequence"/>
</dbReference>
<keyword evidence="5" id="KW-0436">Ligase</keyword>
<dbReference type="FunFam" id="1.10.240.10:FF:000002">
    <property type="entry name" value="Tryptophan--tRNA ligase"/>
    <property type="match status" value="1"/>
</dbReference>
<comment type="subcellular location">
    <subcellularLocation>
        <location evidence="1">Mitochondrion</location>
    </subcellularLocation>
</comment>
<keyword evidence="11" id="KW-0687">Ribonucleoprotein</keyword>
<feature type="compositionally biased region" description="Low complexity" evidence="17">
    <location>
        <begin position="50"/>
        <end position="72"/>
    </location>
</feature>
<evidence type="ECO:0000256" key="17">
    <source>
        <dbReference type="SAM" id="MobiDB-lite"/>
    </source>
</evidence>
<dbReference type="SUPFAM" id="SSF54999">
    <property type="entry name" value="Ribosomal protein S10"/>
    <property type="match status" value="1"/>
</dbReference>
<keyword evidence="10" id="KW-0030">Aminoacyl-tRNA synthetase</keyword>
<evidence type="ECO:0000256" key="14">
    <source>
        <dbReference type="ARBA" id="ARBA00042916"/>
    </source>
</evidence>
<keyword evidence="8" id="KW-0648">Protein biosynthesis</keyword>
<evidence type="ECO:0000256" key="9">
    <source>
        <dbReference type="ARBA" id="ARBA00022980"/>
    </source>
</evidence>
<evidence type="ECO:0000256" key="11">
    <source>
        <dbReference type="ARBA" id="ARBA00023274"/>
    </source>
</evidence>
<dbReference type="InterPro" id="IPR001848">
    <property type="entry name" value="Ribosomal_uS10"/>
</dbReference>
<evidence type="ECO:0000256" key="13">
    <source>
        <dbReference type="ARBA" id="ARBA00035261"/>
    </source>
</evidence>
<sequence length="644" mass="71715">MHPPRLIRPLRPLLQGQLAHAASRSAAVGIPRASTPRRTYASVTDETDAAKPSATTPPAAEPAKPAEPAETSDSGDGVRVSRMPRALEALYLRPLRREAQYGVPTCNLQLRAYSARNLEFFCDFALRAAYFLGLPAFGPVPLPRLTERWTVPRSTFIFKKSQENFERITLRRLIQIRDGHPETVQIWLAFLQKHAYYGIGMKANVWEFSKLGVGKEMDKMAEETEKLLEDKWYHLGYLEGRHLPEGKTQHPKLPAAEDLEEYLAQERRRIAGGRVSADGPKVICSGIQPTGVPHLGNYLGALREWKRLQDTEPPETKLIFFIADLHALTVPRPREELFEARMQLLAALLAVGLRPDRCTIFFQSSVPAHAELQWILSCTASTGYLSRMTQWKASRTPTTTWKGYTNLGPGLQSKLSLGNDVSLDDARARKTLKHGLFSYPVLQAADILVHRATHVPVGEDQRQHLEFTRECATNFRHTYGSDALVAPETLIAPSPRVMSLTNPTAKMSKSDPSPKSRILIIDSEATIQQKIRQALTDSLSDSVSYDRPERPGVSNLIDILAAFDPRGRDPAQLAREDLDGVKIPELKRRVTEALVAELGGIRDRYLDLSARPAYLADVAARGAREAAERAAETMARVKQDVGLS</sequence>
<evidence type="ECO:0000256" key="3">
    <source>
        <dbReference type="ARBA" id="ARBA00007102"/>
    </source>
</evidence>
<dbReference type="InterPro" id="IPR050203">
    <property type="entry name" value="Trp-tRNA_synthetase"/>
</dbReference>
<reference evidence="19 20" key="1">
    <citation type="submission" date="2018-04" db="EMBL/GenBank/DDBJ databases">
        <authorList>
            <person name="Huttner S."/>
            <person name="Dainat J."/>
        </authorList>
    </citation>
    <scope>NUCLEOTIDE SEQUENCE [LARGE SCALE GENOMIC DNA]</scope>
</reference>
<dbReference type="Gene3D" id="1.10.240.10">
    <property type="entry name" value="Tyrosyl-Transfer RNA Synthetase"/>
    <property type="match status" value="1"/>
</dbReference>
<evidence type="ECO:0000313" key="19">
    <source>
        <dbReference type="EMBL" id="SPQ22719.1"/>
    </source>
</evidence>
<dbReference type="SMART" id="SM01403">
    <property type="entry name" value="Ribosomal_S10"/>
    <property type="match status" value="1"/>
</dbReference>
<dbReference type="Gene3D" id="3.40.50.620">
    <property type="entry name" value="HUPs"/>
    <property type="match status" value="1"/>
</dbReference>
<evidence type="ECO:0000256" key="5">
    <source>
        <dbReference type="ARBA" id="ARBA00022598"/>
    </source>
</evidence>
<dbReference type="AlphaFoldDB" id="A0A446BJQ9"/>
<evidence type="ECO:0000256" key="12">
    <source>
        <dbReference type="ARBA" id="ARBA00030268"/>
    </source>
</evidence>
<dbReference type="GO" id="GO:0003735">
    <property type="term" value="F:structural constituent of ribosome"/>
    <property type="evidence" value="ECO:0007669"/>
    <property type="project" value="InterPro"/>
</dbReference>
<organism evidence="19 20">
    <name type="scientific">Thermothielavioides terrestris</name>
    <dbReference type="NCBI Taxonomy" id="2587410"/>
    <lineage>
        <taxon>Eukaryota</taxon>
        <taxon>Fungi</taxon>
        <taxon>Dikarya</taxon>
        <taxon>Ascomycota</taxon>
        <taxon>Pezizomycotina</taxon>
        <taxon>Sordariomycetes</taxon>
        <taxon>Sordariomycetidae</taxon>
        <taxon>Sordariales</taxon>
        <taxon>Chaetomiaceae</taxon>
        <taxon>Thermothielavioides</taxon>
    </lineage>
</organism>
<keyword evidence="9" id="KW-0689">Ribosomal protein</keyword>
<dbReference type="Gene3D" id="3.30.70.600">
    <property type="entry name" value="Ribosomal protein S10 domain"/>
    <property type="match status" value="1"/>
</dbReference>
<proteinExistence type="inferred from homology"/>
<protein>
    <recommendedName>
        <fullName evidence="13">Small ribosomal subunit protein uS10m</fullName>
        <ecNumber evidence="4">6.1.1.2</ecNumber>
    </recommendedName>
    <alternativeName>
        <fullName evidence="14">37S ribosomal protein S10, mitochondrial</fullName>
    </alternativeName>
    <alternativeName>
        <fullName evidence="16">Mitochondrial ribosomal small subunit protein 10</fullName>
    </alternativeName>
    <alternativeName>
        <fullName evidence="12">Tryptophanyl-tRNA synthetase</fullName>
    </alternativeName>
</protein>
<feature type="region of interest" description="Disordered" evidence="17">
    <location>
        <begin position="24"/>
        <end position="79"/>
    </location>
</feature>
<dbReference type="HAMAP" id="MF_00508">
    <property type="entry name" value="Ribosomal_uS10"/>
    <property type="match status" value="1"/>
</dbReference>
<dbReference type="InterPro" id="IPR002306">
    <property type="entry name" value="Trp-tRNA-ligase"/>
</dbReference>
<evidence type="ECO:0000256" key="16">
    <source>
        <dbReference type="ARBA" id="ARBA00078476"/>
    </source>
</evidence>
<gene>
    <name evidence="19" type="ORF">TT172_LOCUS5138</name>
</gene>
<dbReference type="EMBL" id="OUUZ01000009">
    <property type="protein sequence ID" value="SPQ22719.1"/>
    <property type="molecule type" value="Genomic_DNA"/>
</dbReference>
<evidence type="ECO:0000256" key="6">
    <source>
        <dbReference type="ARBA" id="ARBA00022741"/>
    </source>
</evidence>
<evidence type="ECO:0000256" key="1">
    <source>
        <dbReference type="ARBA" id="ARBA00004173"/>
    </source>
</evidence>
<dbReference type="PANTHER" id="PTHR43766">
    <property type="entry name" value="TRYPTOPHAN--TRNA LIGASE, MITOCHONDRIAL"/>
    <property type="match status" value="1"/>
</dbReference>
<dbReference type="FunFam" id="3.30.70.600:FF:000003">
    <property type="entry name" value="30S ribosomal protein S10"/>
    <property type="match status" value="1"/>
</dbReference>
<dbReference type="PRINTS" id="PR01039">
    <property type="entry name" value="TRNASYNTHTRP"/>
</dbReference>
<dbReference type="EC" id="6.1.1.2" evidence="4"/>
<comment type="catalytic activity">
    <reaction evidence="15">
        <text>tRNA(Trp) + L-tryptophan + ATP = L-tryptophyl-tRNA(Trp) + AMP + diphosphate + H(+)</text>
        <dbReference type="Rhea" id="RHEA:24080"/>
        <dbReference type="Rhea" id="RHEA-COMP:9671"/>
        <dbReference type="Rhea" id="RHEA-COMP:9705"/>
        <dbReference type="ChEBI" id="CHEBI:15378"/>
        <dbReference type="ChEBI" id="CHEBI:30616"/>
        <dbReference type="ChEBI" id="CHEBI:33019"/>
        <dbReference type="ChEBI" id="CHEBI:57912"/>
        <dbReference type="ChEBI" id="CHEBI:78442"/>
        <dbReference type="ChEBI" id="CHEBI:78535"/>
        <dbReference type="ChEBI" id="CHEBI:456215"/>
        <dbReference type="EC" id="6.1.1.2"/>
    </reaction>
</comment>
<dbReference type="InterPro" id="IPR001412">
    <property type="entry name" value="aa-tRNA-synth_I_CS"/>
</dbReference>
<dbReference type="InterPro" id="IPR014729">
    <property type="entry name" value="Rossmann-like_a/b/a_fold"/>
</dbReference>
<comment type="similarity">
    <text evidence="3">Belongs to the universal ribosomal protein uS10 family.</text>
</comment>
<evidence type="ECO:0000256" key="15">
    <source>
        <dbReference type="ARBA" id="ARBA00049929"/>
    </source>
</evidence>
<dbReference type="Pfam" id="PF00338">
    <property type="entry name" value="Ribosomal_S10"/>
    <property type="match status" value="1"/>
</dbReference>
<evidence type="ECO:0000256" key="4">
    <source>
        <dbReference type="ARBA" id="ARBA00013161"/>
    </source>
</evidence>
<dbReference type="Pfam" id="PF00579">
    <property type="entry name" value="tRNA-synt_1b"/>
    <property type="match status" value="1"/>
</dbReference>
<dbReference type="GO" id="GO:0005840">
    <property type="term" value="C:ribosome"/>
    <property type="evidence" value="ECO:0007669"/>
    <property type="project" value="UniProtKB-KW"/>
</dbReference>
<evidence type="ECO:0000313" key="20">
    <source>
        <dbReference type="Proteomes" id="UP000289323"/>
    </source>
</evidence>
<evidence type="ECO:0000259" key="18">
    <source>
        <dbReference type="SMART" id="SM01403"/>
    </source>
</evidence>
<dbReference type="GO" id="GO:0070183">
    <property type="term" value="P:mitochondrial tryptophanyl-tRNA aminoacylation"/>
    <property type="evidence" value="ECO:0007669"/>
    <property type="project" value="TreeGrafter"/>
</dbReference>